<dbReference type="InterPro" id="IPR050063">
    <property type="entry name" value="Ribosomal_protein_uL29"/>
</dbReference>
<gene>
    <name evidence="5 6" type="primary">rpmC</name>
    <name evidence="6" type="ORF">DSCO28_61160</name>
</gene>
<sequence>MKASEIRDLGSDEIQQKVADMKETLFNLRFQHEIGQLENPKKITQTKKDIARLNTILNEKLKPSKEN</sequence>
<evidence type="ECO:0000256" key="4">
    <source>
        <dbReference type="ARBA" id="ARBA00035204"/>
    </source>
</evidence>
<dbReference type="InterPro" id="IPR001854">
    <property type="entry name" value="Ribosomal_uL29"/>
</dbReference>
<dbReference type="EMBL" id="AP021876">
    <property type="protein sequence ID" value="BBO85550.1"/>
    <property type="molecule type" value="Genomic_DNA"/>
</dbReference>
<accession>A0A5K7ZZM0</accession>
<keyword evidence="3 5" id="KW-0687">Ribonucleoprotein</keyword>
<keyword evidence="2 5" id="KW-0689">Ribosomal protein</keyword>
<dbReference type="FunFam" id="1.10.287.310:FF:000001">
    <property type="entry name" value="50S ribosomal protein L29"/>
    <property type="match status" value="1"/>
</dbReference>
<dbReference type="CDD" id="cd00427">
    <property type="entry name" value="Ribosomal_L29_HIP"/>
    <property type="match status" value="1"/>
</dbReference>
<evidence type="ECO:0000256" key="1">
    <source>
        <dbReference type="ARBA" id="ARBA00009254"/>
    </source>
</evidence>
<dbReference type="Proteomes" id="UP000425960">
    <property type="component" value="Chromosome"/>
</dbReference>
<dbReference type="GO" id="GO:0003735">
    <property type="term" value="F:structural constituent of ribosome"/>
    <property type="evidence" value="ECO:0007669"/>
    <property type="project" value="InterPro"/>
</dbReference>
<dbReference type="RefSeq" id="WP_155325115.1">
    <property type="nucleotide sequence ID" value="NZ_AP021876.1"/>
</dbReference>
<dbReference type="SUPFAM" id="SSF46561">
    <property type="entry name" value="Ribosomal protein L29 (L29p)"/>
    <property type="match status" value="1"/>
</dbReference>
<dbReference type="KEGG" id="dov:DSCO28_61160"/>
<dbReference type="NCBIfam" id="TIGR00012">
    <property type="entry name" value="L29"/>
    <property type="match status" value="1"/>
</dbReference>
<dbReference type="GO" id="GO:0006412">
    <property type="term" value="P:translation"/>
    <property type="evidence" value="ECO:0007669"/>
    <property type="project" value="UniProtKB-UniRule"/>
</dbReference>
<reference evidence="6 7" key="1">
    <citation type="submission" date="2019-11" db="EMBL/GenBank/DDBJ databases">
        <title>Comparative genomics of hydrocarbon-degrading Desulfosarcina strains.</title>
        <authorList>
            <person name="Watanabe M."/>
            <person name="Kojima H."/>
            <person name="Fukui M."/>
        </authorList>
    </citation>
    <scope>NUCLEOTIDE SEQUENCE [LARGE SCALE GENOMIC DNA]</scope>
    <source>
        <strain evidence="6 7">28bB2T</strain>
    </source>
</reference>
<evidence type="ECO:0000256" key="2">
    <source>
        <dbReference type="ARBA" id="ARBA00022980"/>
    </source>
</evidence>
<comment type="similarity">
    <text evidence="1 5">Belongs to the universal ribosomal protein uL29 family.</text>
</comment>
<dbReference type="HAMAP" id="MF_00374">
    <property type="entry name" value="Ribosomal_uL29"/>
    <property type="match status" value="1"/>
</dbReference>
<dbReference type="Gene3D" id="1.10.287.310">
    <property type="match status" value="1"/>
</dbReference>
<dbReference type="AlphaFoldDB" id="A0A5K7ZZM0"/>
<evidence type="ECO:0000256" key="5">
    <source>
        <dbReference type="HAMAP-Rule" id="MF_00374"/>
    </source>
</evidence>
<dbReference type="PANTHER" id="PTHR10916">
    <property type="entry name" value="60S RIBOSOMAL PROTEIN L35/50S RIBOSOMAL PROTEIN L29"/>
    <property type="match status" value="1"/>
</dbReference>
<dbReference type="PANTHER" id="PTHR10916:SF0">
    <property type="entry name" value="LARGE RIBOSOMAL SUBUNIT PROTEIN UL29C"/>
    <property type="match status" value="1"/>
</dbReference>
<protein>
    <recommendedName>
        <fullName evidence="4 5">Large ribosomal subunit protein uL29</fullName>
    </recommendedName>
</protein>
<evidence type="ECO:0000313" key="6">
    <source>
        <dbReference type="EMBL" id="BBO85550.1"/>
    </source>
</evidence>
<dbReference type="Pfam" id="PF00831">
    <property type="entry name" value="Ribosomal_L29"/>
    <property type="match status" value="1"/>
</dbReference>
<name>A0A5K7ZZM0_9BACT</name>
<proteinExistence type="inferred from homology"/>
<dbReference type="InterPro" id="IPR036049">
    <property type="entry name" value="Ribosomal_uL29_sf"/>
</dbReference>
<evidence type="ECO:0000256" key="3">
    <source>
        <dbReference type="ARBA" id="ARBA00023274"/>
    </source>
</evidence>
<organism evidence="6 7">
    <name type="scientific">Desulfosarcina ovata subsp. sediminis</name>
    <dbReference type="NCBI Taxonomy" id="885957"/>
    <lineage>
        <taxon>Bacteria</taxon>
        <taxon>Pseudomonadati</taxon>
        <taxon>Thermodesulfobacteriota</taxon>
        <taxon>Desulfobacteria</taxon>
        <taxon>Desulfobacterales</taxon>
        <taxon>Desulfosarcinaceae</taxon>
        <taxon>Desulfosarcina</taxon>
    </lineage>
</organism>
<dbReference type="GO" id="GO:0022625">
    <property type="term" value="C:cytosolic large ribosomal subunit"/>
    <property type="evidence" value="ECO:0007669"/>
    <property type="project" value="TreeGrafter"/>
</dbReference>
<evidence type="ECO:0000313" key="7">
    <source>
        <dbReference type="Proteomes" id="UP000425960"/>
    </source>
</evidence>